<comment type="caution">
    <text evidence="1">The sequence shown here is derived from an EMBL/GenBank/DDBJ whole genome shotgun (WGS) entry which is preliminary data.</text>
</comment>
<dbReference type="EMBL" id="NIZV01000247">
    <property type="protein sequence ID" value="RSL97830.1"/>
    <property type="molecule type" value="Genomic_DNA"/>
</dbReference>
<reference evidence="1 2" key="1">
    <citation type="submission" date="2017-06" db="EMBL/GenBank/DDBJ databases">
        <title>Cmopartive genomic analysis of Ambrosia Fusariam Clade fungi.</title>
        <authorList>
            <person name="Stajich J.E."/>
            <person name="Carrillo J."/>
            <person name="Kijimoto T."/>
            <person name="Eskalen A."/>
            <person name="O'Donnell K."/>
            <person name="Kasson M."/>
        </authorList>
    </citation>
    <scope>NUCLEOTIDE SEQUENCE [LARGE SCALE GENOMIC DNA]</scope>
    <source>
        <strain evidence="1 2">NRRL 20438</strain>
    </source>
</reference>
<evidence type="ECO:0000313" key="1">
    <source>
        <dbReference type="EMBL" id="RSL97830.1"/>
    </source>
</evidence>
<sequence>MTEEEKEQVEQIDLDKLMANMPMIDMENDDEVEKRIKGGPMRGRAWSYLARLKKRSSRRFLPTTESQLGLQYCLGQLVWWPTMLDSINPRIDPKKAKESDDIVMAGTSLDTTAPLVGEAARMTGPPANAYYSLEASFLKGDHVSQKA</sequence>
<name>A0A428T730_9HYPO</name>
<evidence type="ECO:0000313" key="2">
    <source>
        <dbReference type="Proteomes" id="UP000288429"/>
    </source>
</evidence>
<dbReference type="Proteomes" id="UP000288429">
    <property type="component" value="Unassembled WGS sequence"/>
</dbReference>
<accession>A0A428T730</accession>
<protein>
    <submittedName>
        <fullName evidence="1">Uncharacterized protein</fullName>
    </submittedName>
</protein>
<dbReference type="AlphaFoldDB" id="A0A428T730"/>
<keyword evidence="2" id="KW-1185">Reference proteome</keyword>
<organism evidence="1 2">
    <name type="scientific">Fusarium ambrosium</name>
    <dbReference type="NCBI Taxonomy" id="131363"/>
    <lineage>
        <taxon>Eukaryota</taxon>
        <taxon>Fungi</taxon>
        <taxon>Dikarya</taxon>
        <taxon>Ascomycota</taxon>
        <taxon>Pezizomycotina</taxon>
        <taxon>Sordariomycetes</taxon>
        <taxon>Hypocreomycetidae</taxon>
        <taxon>Hypocreales</taxon>
        <taxon>Nectriaceae</taxon>
        <taxon>Fusarium</taxon>
        <taxon>Fusarium solani species complex</taxon>
    </lineage>
</organism>
<proteinExistence type="predicted"/>
<gene>
    <name evidence="1" type="ORF">CDV31_012860</name>
</gene>